<reference evidence="1 2" key="1">
    <citation type="submission" date="2019-11" db="EMBL/GenBank/DDBJ databases">
        <title>Whole genome sequence of Oryza granulata.</title>
        <authorList>
            <person name="Li W."/>
        </authorList>
    </citation>
    <scope>NUCLEOTIDE SEQUENCE [LARGE SCALE GENOMIC DNA]</scope>
    <source>
        <strain evidence="2">cv. Menghai</strain>
        <tissue evidence="1">Leaf</tissue>
    </source>
</reference>
<sequence>MDKHAAKIIKGTYLSQESWGRADSALLIRQAFLGGYGSIAIKSKTNSAQDWLSIGVLGKVPRRFVL</sequence>
<name>A0A6G1CQ69_9ORYZ</name>
<proteinExistence type="predicted"/>
<dbReference type="Proteomes" id="UP000479710">
    <property type="component" value="Unassembled WGS sequence"/>
</dbReference>
<dbReference type="EMBL" id="SPHZ02000008">
    <property type="protein sequence ID" value="KAF0902269.1"/>
    <property type="molecule type" value="Genomic_DNA"/>
</dbReference>
<gene>
    <name evidence="1" type="ORF">E2562_015495</name>
</gene>
<organism evidence="1 2">
    <name type="scientific">Oryza meyeriana var. granulata</name>
    <dbReference type="NCBI Taxonomy" id="110450"/>
    <lineage>
        <taxon>Eukaryota</taxon>
        <taxon>Viridiplantae</taxon>
        <taxon>Streptophyta</taxon>
        <taxon>Embryophyta</taxon>
        <taxon>Tracheophyta</taxon>
        <taxon>Spermatophyta</taxon>
        <taxon>Magnoliopsida</taxon>
        <taxon>Liliopsida</taxon>
        <taxon>Poales</taxon>
        <taxon>Poaceae</taxon>
        <taxon>BOP clade</taxon>
        <taxon>Oryzoideae</taxon>
        <taxon>Oryzeae</taxon>
        <taxon>Oryzinae</taxon>
        <taxon>Oryza</taxon>
        <taxon>Oryza meyeriana</taxon>
    </lineage>
</organism>
<evidence type="ECO:0000313" key="2">
    <source>
        <dbReference type="Proteomes" id="UP000479710"/>
    </source>
</evidence>
<accession>A0A6G1CQ69</accession>
<dbReference type="AlphaFoldDB" id="A0A6G1CQ69"/>
<keyword evidence="2" id="KW-1185">Reference proteome</keyword>
<comment type="caution">
    <text evidence="1">The sequence shown here is derived from an EMBL/GenBank/DDBJ whole genome shotgun (WGS) entry which is preliminary data.</text>
</comment>
<protein>
    <submittedName>
        <fullName evidence="1">Uncharacterized protein</fullName>
    </submittedName>
</protein>
<evidence type="ECO:0000313" key="1">
    <source>
        <dbReference type="EMBL" id="KAF0902269.1"/>
    </source>
</evidence>